<dbReference type="Gene3D" id="3.40.50.12780">
    <property type="entry name" value="N-terminal domain of ligase-like"/>
    <property type="match status" value="1"/>
</dbReference>
<dbReference type="AlphaFoldDB" id="D3Q507"/>
<dbReference type="KEGG" id="sna:Snas_2505"/>
<dbReference type="InterPro" id="IPR042099">
    <property type="entry name" value="ANL_N_sf"/>
</dbReference>
<protein>
    <recommendedName>
        <fullName evidence="3">TIGR03089 family protein</fullName>
    </recommendedName>
</protein>
<dbReference type="eggNOG" id="COG0318">
    <property type="taxonomic scope" value="Bacteria"/>
</dbReference>
<dbReference type="OrthoDB" id="3396763at2"/>
<evidence type="ECO:0008006" key="3">
    <source>
        <dbReference type="Google" id="ProtNLM"/>
    </source>
</evidence>
<dbReference type="SUPFAM" id="SSF56801">
    <property type="entry name" value="Acetyl-CoA synthetase-like"/>
    <property type="match status" value="1"/>
</dbReference>
<dbReference type="RefSeq" id="WP_013017758.1">
    <property type="nucleotide sequence ID" value="NC_013947.1"/>
</dbReference>
<dbReference type="HOGENOM" id="CLU_076053_1_0_11"/>
<accession>D3Q507</accession>
<dbReference type="InterPro" id="IPR017523">
    <property type="entry name" value="Rv3268"/>
</dbReference>
<dbReference type="Proteomes" id="UP000000844">
    <property type="component" value="Chromosome"/>
</dbReference>
<name>D3Q507_STANL</name>
<keyword evidence="2" id="KW-1185">Reference proteome</keyword>
<dbReference type="EMBL" id="CP001778">
    <property type="protein sequence ID" value="ADD42187.1"/>
    <property type="molecule type" value="Genomic_DNA"/>
</dbReference>
<dbReference type="STRING" id="446470.Snas_2505"/>
<gene>
    <name evidence="1" type="ordered locus">Snas_2505</name>
</gene>
<proteinExistence type="predicted"/>
<dbReference type="NCBIfam" id="TIGR03089">
    <property type="entry name" value="TIGR03089 family protein"/>
    <property type="match status" value="1"/>
</dbReference>
<reference evidence="1 2" key="1">
    <citation type="journal article" date="2009" name="Stand. Genomic Sci.">
        <title>Complete genome sequence of Stackebrandtia nassauensis type strain (LLR-40K-21).</title>
        <authorList>
            <person name="Munk C."/>
            <person name="Lapidus A."/>
            <person name="Copeland A."/>
            <person name="Jando M."/>
            <person name="Mayilraj S."/>
            <person name="Glavina Del Rio T."/>
            <person name="Nolan M."/>
            <person name="Chen F."/>
            <person name="Lucas S."/>
            <person name="Tice H."/>
            <person name="Cheng J.F."/>
            <person name="Han C."/>
            <person name="Detter J.C."/>
            <person name="Bruce D."/>
            <person name="Goodwin L."/>
            <person name="Chain P."/>
            <person name="Pitluck S."/>
            <person name="Goker M."/>
            <person name="Ovchinikova G."/>
            <person name="Pati A."/>
            <person name="Ivanova N."/>
            <person name="Mavromatis K."/>
            <person name="Chen A."/>
            <person name="Palaniappan K."/>
            <person name="Land M."/>
            <person name="Hauser L."/>
            <person name="Chang Y.J."/>
            <person name="Jeffries C.D."/>
            <person name="Bristow J."/>
            <person name="Eisen J.A."/>
            <person name="Markowitz V."/>
            <person name="Hugenholtz P."/>
            <person name="Kyrpides N.C."/>
            <person name="Klenk H.P."/>
        </authorList>
    </citation>
    <scope>NUCLEOTIDE SEQUENCE [LARGE SCALE GENOMIC DNA]</scope>
    <source>
        <strain evidence="2">DSM 44728 / CIP 108903 / NRRL B-16338 / NBRC 102104 / LLR-40K-21</strain>
    </source>
</reference>
<sequence>MNTVDSLFAAAAKPDPARPFLTYYDDATGERTELSYVTMDNWVSKTANLLLEHAYAEPGATAELRLPPHWLGAAVMLGCWRAGVAISHAVAGESGVDRDQPYVLFDTEDELRAPEDTPQEATYTVSLAPLAVGLRSPAARQRVADNEAVDFLTEVRGYGDHFGGAPAAADAPALVGLPGGRELTQAQLVESARTRAGEMGLGDGERIMFTDERIRPLDWLLVPLAVKGSVVLSRNSTGDTAKRADSERARVV</sequence>
<evidence type="ECO:0000313" key="1">
    <source>
        <dbReference type="EMBL" id="ADD42187.1"/>
    </source>
</evidence>
<organism evidence="1 2">
    <name type="scientific">Stackebrandtia nassauensis (strain DSM 44728 / CIP 108903 / NRRL B-16338 / NBRC 102104 / LLR-40K-21)</name>
    <dbReference type="NCBI Taxonomy" id="446470"/>
    <lineage>
        <taxon>Bacteria</taxon>
        <taxon>Bacillati</taxon>
        <taxon>Actinomycetota</taxon>
        <taxon>Actinomycetes</taxon>
        <taxon>Glycomycetales</taxon>
        <taxon>Glycomycetaceae</taxon>
        <taxon>Stackebrandtia</taxon>
    </lineage>
</organism>
<evidence type="ECO:0000313" key="2">
    <source>
        <dbReference type="Proteomes" id="UP000000844"/>
    </source>
</evidence>